<reference evidence="5 6" key="1">
    <citation type="journal article" date="2007" name="J. Bacteriol.">
        <title>The complete genome sequence of Roseobacter denitrificans reveals a mixotrophic rather than photosynthetic metabolism.</title>
        <authorList>
            <person name="Swingley W.D."/>
            <person name="Sadekar S."/>
            <person name="Mastrian S.D."/>
            <person name="Matthies H.J."/>
            <person name="Hao J."/>
            <person name="Ramos H."/>
            <person name="Acharya C.R."/>
            <person name="Conrad A.L."/>
            <person name="Taylor H.L."/>
            <person name="Dejesa L.C."/>
            <person name="Shah M.K."/>
            <person name="O'huallachain M.E."/>
            <person name="Lince M.T."/>
            <person name="Blankenship R.E."/>
            <person name="Beatty J.T."/>
            <person name="Touchman J.W."/>
        </authorList>
    </citation>
    <scope>NUCLEOTIDE SEQUENCE [LARGE SCALE GENOMIC DNA]</scope>
    <source>
        <strain evidence="6">ATCC 33942 / OCh 114</strain>
    </source>
</reference>
<evidence type="ECO:0000256" key="2">
    <source>
        <dbReference type="ARBA" id="ARBA00023125"/>
    </source>
</evidence>
<dbReference type="PANTHER" id="PTHR46797">
    <property type="entry name" value="HTH-TYPE TRANSCRIPTIONAL REGULATOR"/>
    <property type="match status" value="1"/>
</dbReference>
<accession>Q165H5</accession>
<dbReference type="eggNOG" id="COG3800">
    <property type="taxonomic scope" value="Bacteria"/>
</dbReference>
<dbReference type="PANTHER" id="PTHR46797:SF23">
    <property type="entry name" value="HTH-TYPE TRANSCRIPTIONAL REGULATOR SUTR"/>
    <property type="match status" value="1"/>
</dbReference>
<dbReference type="HOGENOM" id="CLU_051013_0_0_5"/>
<dbReference type="InterPro" id="IPR050807">
    <property type="entry name" value="TransReg_Diox_bact_type"/>
</dbReference>
<dbReference type="Proteomes" id="UP000007029">
    <property type="component" value="Chromosome"/>
</dbReference>
<dbReference type="EMBL" id="CP000362">
    <property type="protein sequence ID" value="ABG32368.1"/>
    <property type="molecule type" value="Genomic_DNA"/>
</dbReference>
<evidence type="ECO:0000313" key="5">
    <source>
        <dbReference type="EMBL" id="ABG32368.1"/>
    </source>
</evidence>
<dbReference type="RefSeq" id="WP_011568984.1">
    <property type="nucleotide sequence ID" value="NC_008209.1"/>
</dbReference>
<feature type="domain" description="HTH cro/C1-type" evidence="4">
    <location>
        <begin position="11"/>
        <end position="65"/>
    </location>
</feature>
<dbReference type="InterPro" id="IPR001387">
    <property type="entry name" value="Cro/C1-type_HTH"/>
</dbReference>
<dbReference type="CDD" id="cd00093">
    <property type="entry name" value="HTH_XRE"/>
    <property type="match status" value="1"/>
</dbReference>
<protein>
    <submittedName>
        <fullName evidence="5">Transcriptional regulator, putative</fullName>
    </submittedName>
</protein>
<dbReference type="Pfam" id="PF09856">
    <property type="entry name" value="ScfRs"/>
    <property type="match status" value="1"/>
</dbReference>
<proteinExistence type="predicted"/>
<dbReference type="SMART" id="SM00530">
    <property type="entry name" value="HTH_XRE"/>
    <property type="match status" value="1"/>
</dbReference>
<dbReference type="InterPro" id="IPR018653">
    <property type="entry name" value="ScfR_C"/>
</dbReference>
<dbReference type="KEGG" id="rde:RD1_2842"/>
<name>Q165H5_ROSDO</name>
<dbReference type="AlphaFoldDB" id="Q165H5"/>
<evidence type="ECO:0000313" key="6">
    <source>
        <dbReference type="Proteomes" id="UP000007029"/>
    </source>
</evidence>
<evidence type="ECO:0000259" key="4">
    <source>
        <dbReference type="PROSITE" id="PS50943"/>
    </source>
</evidence>
<dbReference type="GO" id="GO:0003677">
    <property type="term" value="F:DNA binding"/>
    <property type="evidence" value="ECO:0007669"/>
    <property type="project" value="UniProtKB-KW"/>
</dbReference>
<evidence type="ECO:0000256" key="3">
    <source>
        <dbReference type="ARBA" id="ARBA00023163"/>
    </source>
</evidence>
<evidence type="ECO:0000256" key="1">
    <source>
        <dbReference type="ARBA" id="ARBA00023015"/>
    </source>
</evidence>
<dbReference type="OrthoDB" id="7790108at2"/>
<dbReference type="STRING" id="375451.RD1_2842"/>
<dbReference type="SUPFAM" id="SSF47413">
    <property type="entry name" value="lambda repressor-like DNA-binding domains"/>
    <property type="match status" value="1"/>
</dbReference>
<dbReference type="PROSITE" id="PS50943">
    <property type="entry name" value="HTH_CROC1"/>
    <property type="match status" value="1"/>
</dbReference>
<gene>
    <name evidence="5" type="ordered locus">RD1_2842</name>
</gene>
<keyword evidence="1" id="KW-0805">Transcription regulation</keyword>
<dbReference type="InterPro" id="IPR010982">
    <property type="entry name" value="Lambda_DNA-bd_dom_sf"/>
</dbReference>
<dbReference type="eggNOG" id="COG1396">
    <property type="taxonomic scope" value="Bacteria"/>
</dbReference>
<keyword evidence="6" id="KW-1185">Reference proteome</keyword>
<dbReference type="GO" id="GO:0003700">
    <property type="term" value="F:DNA-binding transcription factor activity"/>
    <property type="evidence" value="ECO:0007669"/>
    <property type="project" value="TreeGrafter"/>
</dbReference>
<keyword evidence="2" id="KW-0238">DNA-binding</keyword>
<dbReference type="Gene3D" id="1.10.260.40">
    <property type="entry name" value="lambda repressor-like DNA-binding domains"/>
    <property type="match status" value="1"/>
</dbReference>
<dbReference type="GO" id="GO:0005829">
    <property type="term" value="C:cytosol"/>
    <property type="evidence" value="ECO:0007669"/>
    <property type="project" value="TreeGrafter"/>
</dbReference>
<keyword evidence="3" id="KW-0804">Transcription</keyword>
<sequence>MPREGLTGSRIRERRSVAGLKQADLARALGISPSYLNLIEHNRRRIGGKLLLDIARVLGVEPSMLTEGAEAALIATLREAAKAANLTAAEVARADELTGRFPGWAEILASGHRRITTLERTVEALSDRLTHDPKLAASVHELLSTAAAIRSTASILAEEKDIEAEWRDRFHSNLNEDSKRLADSSKALVNYFEAGQDEATVANSPQEEVDAFLAHHNYHFKALETGEHSVDDVIARADNLRSSTARALARGMLVRMQADAAKVPMPALDAALEKVGLEPLALAARLDAPVAVVLRRIAASAAFETGLVICDRAGSILLRKSVGQMVMPRFGAACALWPLFSALCQPGQVIRTPLVQLGRGRAHFDCFAVAEVVGETQYNAPPLIEANMLLIANSAPADDGALEVGSTCGVCPKAECPGRREPSILMAGL</sequence>
<dbReference type="Pfam" id="PF01381">
    <property type="entry name" value="HTH_3"/>
    <property type="match status" value="1"/>
</dbReference>
<organism evidence="5 6">
    <name type="scientific">Roseobacter denitrificans (strain ATCC 33942 / OCh 114)</name>
    <name type="common">Erythrobacter sp. (strain OCh 114)</name>
    <name type="synonym">Roseobacter denitrificans</name>
    <dbReference type="NCBI Taxonomy" id="375451"/>
    <lineage>
        <taxon>Bacteria</taxon>
        <taxon>Pseudomonadati</taxon>
        <taxon>Pseudomonadota</taxon>
        <taxon>Alphaproteobacteria</taxon>
        <taxon>Rhodobacterales</taxon>
        <taxon>Roseobacteraceae</taxon>
        <taxon>Roseobacter</taxon>
    </lineage>
</organism>